<dbReference type="EC" id="7.1.1.2" evidence="2 16"/>
<evidence type="ECO:0000256" key="4">
    <source>
        <dbReference type="ARBA" id="ARBA00022448"/>
    </source>
</evidence>
<evidence type="ECO:0000256" key="3">
    <source>
        <dbReference type="ARBA" id="ARBA00021096"/>
    </source>
</evidence>
<feature type="transmembrane region" description="Helical" evidence="16">
    <location>
        <begin position="463"/>
        <end position="479"/>
    </location>
</feature>
<reference evidence="20" key="1">
    <citation type="submission" date="2021-04" db="EMBL/GenBank/DDBJ databases">
        <authorList>
            <person name="Xu L."/>
        </authorList>
    </citation>
    <scope>NUCLEOTIDE SEQUENCE</scope>
</reference>
<dbReference type="GO" id="GO:0008137">
    <property type="term" value="F:NADH dehydrogenase (ubiquinone) activity"/>
    <property type="evidence" value="ECO:0007669"/>
    <property type="project" value="UniProtKB-EC"/>
</dbReference>
<feature type="transmembrane region" description="Helical" evidence="16">
    <location>
        <begin position="331"/>
        <end position="353"/>
    </location>
</feature>
<protein>
    <recommendedName>
        <fullName evidence="3 16">NADH-ubiquinone oxidoreductase chain 5</fullName>
        <ecNumber evidence="2 16">7.1.1.2</ecNumber>
    </recommendedName>
</protein>
<evidence type="ECO:0000256" key="2">
    <source>
        <dbReference type="ARBA" id="ARBA00012944"/>
    </source>
</evidence>
<evidence type="ECO:0000256" key="6">
    <source>
        <dbReference type="ARBA" id="ARBA00022692"/>
    </source>
</evidence>
<dbReference type="GO" id="GO:0005743">
    <property type="term" value="C:mitochondrial inner membrane"/>
    <property type="evidence" value="ECO:0007669"/>
    <property type="project" value="UniProtKB-SubCell"/>
</dbReference>
<keyword evidence="6 16" id="KW-0812">Transmembrane</keyword>
<feature type="transmembrane region" description="Helical" evidence="16">
    <location>
        <begin position="374"/>
        <end position="393"/>
    </location>
</feature>
<keyword evidence="14 16" id="KW-0472">Membrane</keyword>
<feature type="transmembrane region" description="Helical" evidence="16">
    <location>
        <begin position="122"/>
        <end position="139"/>
    </location>
</feature>
<proteinExistence type="inferred from homology"/>
<dbReference type="PANTHER" id="PTHR42829">
    <property type="entry name" value="NADH-UBIQUINONE OXIDOREDUCTASE CHAIN 5"/>
    <property type="match status" value="1"/>
</dbReference>
<keyword evidence="12 16" id="KW-0830">Ubiquinone</keyword>
<accession>A0A8F2FKX0</accession>
<evidence type="ECO:0000259" key="18">
    <source>
        <dbReference type="Pfam" id="PF00662"/>
    </source>
</evidence>
<feature type="transmembrane region" description="Helical" evidence="16">
    <location>
        <begin position="145"/>
        <end position="165"/>
    </location>
</feature>
<comment type="catalytic activity">
    <reaction evidence="15 16">
        <text>a ubiquinone + NADH + 5 H(+)(in) = a ubiquinol + NAD(+) + 4 H(+)(out)</text>
        <dbReference type="Rhea" id="RHEA:29091"/>
        <dbReference type="Rhea" id="RHEA-COMP:9565"/>
        <dbReference type="Rhea" id="RHEA-COMP:9566"/>
        <dbReference type="ChEBI" id="CHEBI:15378"/>
        <dbReference type="ChEBI" id="CHEBI:16389"/>
        <dbReference type="ChEBI" id="CHEBI:17976"/>
        <dbReference type="ChEBI" id="CHEBI:57540"/>
        <dbReference type="ChEBI" id="CHEBI:57945"/>
        <dbReference type="EC" id="7.1.1.2"/>
    </reaction>
</comment>
<dbReference type="Pfam" id="PF00361">
    <property type="entry name" value="Proton_antipo_M"/>
    <property type="match status" value="1"/>
</dbReference>
<evidence type="ECO:0000256" key="13">
    <source>
        <dbReference type="ARBA" id="ARBA00023128"/>
    </source>
</evidence>
<keyword evidence="7" id="KW-0999">Mitochondrion inner membrane</keyword>
<evidence type="ECO:0000313" key="20">
    <source>
        <dbReference type="EMBL" id="QWT89327.1"/>
    </source>
</evidence>
<dbReference type="AlphaFoldDB" id="A0A8F2FKX0"/>
<feature type="transmembrane region" description="Helical" evidence="16">
    <location>
        <begin position="177"/>
        <end position="196"/>
    </location>
</feature>
<evidence type="ECO:0000259" key="19">
    <source>
        <dbReference type="Pfam" id="PF06455"/>
    </source>
</evidence>
<feature type="transmembrane region" description="Helical" evidence="16">
    <location>
        <begin position="6"/>
        <end position="27"/>
    </location>
</feature>
<dbReference type="PANTHER" id="PTHR42829:SF2">
    <property type="entry name" value="NADH-UBIQUINONE OXIDOREDUCTASE CHAIN 5"/>
    <property type="match status" value="1"/>
</dbReference>
<dbReference type="InterPro" id="IPR003945">
    <property type="entry name" value="NU5C-like"/>
</dbReference>
<dbReference type="EMBL" id="MW896838">
    <property type="protein sequence ID" value="QWT89327.1"/>
    <property type="molecule type" value="Genomic_DNA"/>
</dbReference>
<evidence type="ECO:0000256" key="10">
    <source>
        <dbReference type="ARBA" id="ARBA00022989"/>
    </source>
</evidence>
<dbReference type="InterPro" id="IPR010934">
    <property type="entry name" value="NADH_DH_su5_C"/>
</dbReference>
<dbReference type="InterPro" id="IPR018393">
    <property type="entry name" value="NADHpl_OxRdtase_5_subgr"/>
</dbReference>
<dbReference type="Pfam" id="PF06455">
    <property type="entry name" value="NADH5_C"/>
    <property type="match status" value="1"/>
</dbReference>
<evidence type="ECO:0000256" key="5">
    <source>
        <dbReference type="ARBA" id="ARBA00022660"/>
    </source>
</evidence>
<keyword evidence="11 16" id="KW-0520">NAD</keyword>
<gene>
    <name evidence="20" type="primary">ND5</name>
</gene>
<name>A0A8F2FKX0_9TELE</name>
<evidence type="ECO:0000256" key="15">
    <source>
        <dbReference type="ARBA" id="ARBA00049551"/>
    </source>
</evidence>
<feature type="domain" description="NADH dehydrogenase subunit 5 C-terminal" evidence="19">
    <location>
        <begin position="428"/>
        <end position="608"/>
    </location>
</feature>
<keyword evidence="10 16" id="KW-1133">Transmembrane helix</keyword>
<organism evidence="20">
    <name type="scientific">Rhodeus albomarginatus</name>
    <dbReference type="NCBI Taxonomy" id="2849541"/>
    <lineage>
        <taxon>Eukaryota</taxon>
        <taxon>Metazoa</taxon>
        <taxon>Chordata</taxon>
        <taxon>Craniata</taxon>
        <taxon>Vertebrata</taxon>
        <taxon>Euteleostomi</taxon>
        <taxon>Actinopterygii</taxon>
        <taxon>Neopterygii</taxon>
        <taxon>Teleostei</taxon>
        <taxon>Ostariophysi</taxon>
        <taxon>Cypriniformes</taxon>
        <taxon>Acheilognathidae</taxon>
        <taxon>Rhodeus</taxon>
    </lineage>
</organism>
<feature type="domain" description="NADH-Ubiquinone oxidoreductase (complex I) chain 5 N-terminal" evidence="18">
    <location>
        <begin position="73"/>
        <end position="123"/>
    </location>
</feature>
<keyword evidence="8" id="KW-1278">Translocase</keyword>
<comment type="function">
    <text evidence="16">Core subunit of the mitochondrial membrane respiratory chain NADH dehydrogenase (Complex I) which catalyzes electron transfer from NADH through the respiratory chain, using ubiquinone as an electron acceptor. Essential for the catalytic activity and assembly of complex I.</text>
</comment>
<evidence type="ECO:0000256" key="8">
    <source>
        <dbReference type="ARBA" id="ARBA00022967"/>
    </source>
</evidence>
<dbReference type="InterPro" id="IPR001750">
    <property type="entry name" value="ND/Mrp_TM"/>
</dbReference>
<dbReference type="NCBIfam" id="TIGR01974">
    <property type="entry name" value="NDH_I_L"/>
    <property type="match status" value="1"/>
</dbReference>
<sequence length="611" mass="67580">MNSTTLIMSSSLILILLILVFPLLTTLGPKPQAPEWANTHVKTAVSTSFFISLLPLTIFLDQGLETIVTNWHWMNTQMFDTNISFKFDHYSLIFTPIALYVTWSILEFALWYMHSDPNMNRFFKYLLLFLVAMITLVTANNMFQLFIGWEGVGIMSFLLIGWWYGRADANTAALQAVIYNRVGDIGLILTMAWFAMTFNSWEMQQIFLLSKNFDMTIPLIGLILAATGKSAQFGLHPWLPSAMEGPTPVSALLHSSTMVVAGIFLLIRLHPLMEQNELALTVCLCLGALTTLFTATCALTQNDIKKIVAFSTSSQLGLMMVTIGLNQPQLAFLHICTHAFFKAMLFLCSGSIIHSLNDEQDIRKMGGLQNLMPATSACLTIGSLALTGTPFLAGFFSKDAIIEALNTSHLNAWALTLTLIATSFTAVYSFRVVFFVTMGSPRFLALSPINENNPLVINPLKRLAWGSIIAGLILTSNFLPSKTPIMTMPLMLKMAALAVTITGLLVATELATMTSKQIKILPITPLHHFSNMLGYFPSITHRLSPKINLVLGQSIATKLDQTWFEISGPKGLALTQMMMSKIMSDIQRGLIKTYLTIFLLTTVLAILICAI</sequence>
<keyword evidence="13 16" id="KW-0496">Mitochondrion</keyword>
<geneLocation type="mitochondrion" evidence="20"/>
<dbReference type="PRINTS" id="PR01434">
    <property type="entry name" value="NADHDHGNASE5"/>
</dbReference>
<feature type="transmembrane region" description="Helical" evidence="16">
    <location>
        <begin position="39"/>
        <end position="60"/>
    </location>
</feature>
<dbReference type="GO" id="GO:0042773">
    <property type="term" value="P:ATP synthesis coupled electron transport"/>
    <property type="evidence" value="ECO:0007669"/>
    <property type="project" value="InterPro"/>
</dbReference>
<evidence type="ECO:0000256" key="16">
    <source>
        <dbReference type="RuleBase" id="RU003404"/>
    </source>
</evidence>
<evidence type="ECO:0000256" key="14">
    <source>
        <dbReference type="ARBA" id="ARBA00023136"/>
    </source>
</evidence>
<dbReference type="InterPro" id="IPR001516">
    <property type="entry name" value="Proton_antipo_N"/>
</dbReference>
<feature type="transmembrane region" description="Helical" evidence="16">
    <location>
        <begin position="251"/>
        <end position="272"/>
    </location>
</feature>
<keyword evidence="9" id="KW-0249">Electron transport</keyword>
<comment type="similarity">
    <text evidence="16">Belongs to the complex I subunit 5 family.</text>
</comment>
<feature type="transmembrane region" description="Helical" evidence="16">
    <location>
        <begin position="307"/>
        <end position="325"/>
    </location>
</feature>
<dbReference type="GO" id="GO:0015990">
    <property type="term" value="P:electron transport coupled proton transport"/>
    <property type="evidence" value="ECO:0007669"/>
    <property type="project" value="TreeGrafter"/>
</dbReference>
<keyword evidence="5" id="KW-0679">Respiratory chain</keyword>
<feature type="transmembrane region" description="Helical" evidence="16">
    <location>
        <begin position="589"/>
        <end position="608"/>
    </location>
</feature>
<evidence type="ECO:0000256" key="9">
    <source>
        <dbReference type="ARBA" id="ARBA00022982"/>
    </source>
</evidence>
<dbReference type="GO" id="GO:0003954">
    <property type="term" value="F:NADH dehydrogenase activity"/>
    <property type="evidence" value="ECO:0007669"/>
    <property type="project" value="TreeGrafter"/>
</dbReference>
<feature type="transmembrane region" description="Helical" evidence="16">
    <location>
        <begin position="90"/>
        <end position="110"/>
    </location>
</feature>
<evidence type="ECO:0000256" key="12">
    <source>
        <dbReference type="ARBA" id="ARBA00023075"/>
    </source>
</evidence>
<feature type="domain" description="NADH:quinone oxidoreductase/Mrp antiporter transmembrane" evidence="17">
    <location>
        <begin position="139"/>
        <end position="422"/>
    </location>
</feature>
<evidence type="ECO:0000256" key="1">
    <source>
        <dbReference type="ARBA" id="ARBA00004448"/>
    </source>
</evidence>
<feature type="transmembrane region" description="Helical" evidence="16">
    <location>
        <begin position="491"/>
        <end position="511"/>
    </location>
</feature>
<dbReference type="Pfam" id="PF00662">
    <property type="entry name" value="Proton_antipo_N"/>
    <property type="match status" value="1"/>
</dbReference>
<keyword evidence="4 16" id="KW-0813">Transport</keyword>
<comment type="subcellular location">
    <subcellularLocation>
        <location evidence="1">Mitochondrion inner membrane</location>
        <topology evidence="1">Multi-pass membrane protein</topology>
    </subcellularLocation>
</comment>
<feature type="transmembrane region" description="Helical" evidence="16">
    <location>
        <begin position="278"/>
        <end position="300"/>
    </location>
</feature>
<feature type="transmembrane region" description="Helical" evidence="16">
    <location>
        <begin position="413"/>
        <end position="434"/>
    </location>
</feature>
<feature type="transmembrane region" description="Helical" evidence="16">
    <location>
        <begin position="216"/>
        <end position="239"/>
    </location>
</feature>
<evidence type="ECO:0000256" key="11">
    <source>
        <dbReference type="ARBA" id="ARBA00023027"/>
    </source>
</evidence>
<evidence type="ECO:0000256" key="7">
    <source>
        <dbReference type="ARBA" id="ARBA00022792"/>
    </source>
</evidence>
<evidence type="ECO:0000259" key="17">
    <source>
        <dbReference type="Pfam" id="PF00361"/>
    </source>
</evidence>